<sequence>MAVTFENDWNQLLKGEFEKEYYVRLHHTLKNEYKTQRIYPDMYDIFNALHYTAYKDVKVVILGQDPYHGPGQAHGLSFSVKPDVSIPPSLMNIYKELHDDLGCLIPNHGYLKKWSDQGILLLNAVLTVRAGSPASHQKLGWEIFTDEIIQLVNQKKDSVVFILWGKFAQSKEMYIDNPHHKIIKSPHPSPFSANKGFFGSKPFSKANDFLINMEKAPIDWQIDPI</sequence>
<organism evidence="13 14">
    <name type="scientific">Alkalibaculum bacchi</name>
    <dbReference type="NCBI Taxonomy" id="645887"/>
    <lineage>
        <taxon>Bacteria</taxon>
        <taxon>Bacillati</taxon>
        <taxon>Bacillota</taxon>
        <taxon>Clostridia</taxon>
        <taxon>Eubacteriales</taxon>
        <taxon>Eubacteriaceae</taxon>
        <taxon>Alkalibaculum</taxon>
    </lineage>
</organism>
<evidence type="ECO:0000256" key="7">
    <source>
        <dbReference type="ARBA" id="ARBA00022801"/>
    </source>
</evidence>
<comment type="similarity">
    <text evidence="3 9 11">Belongs to the uracil-DNA glycosylase (UDG) superfamily. UNG family.</text>
</comment>
<keyword evidence="6 9" id="KW-0227">DNA damage</keyword>
<dbReference type="Proteomes" id="UP000253490">
    <property type="component" value="Unassembled WGS sequence"/>
</dbReference>
<evidence type="ECO:0000256" key="3">
    <source>
        <dbReference type="ARBA" id="ARBA00008184"/>
    </source>
</evidence>
<keyword evidence="8 9" id="KW-0234">DNA repair</keyword>
<evidence type="ECO:0000313" key="13">
    <source>
        <dbReference type="EMBL" id="RBP67359.1"/>
    </source>
</evidence>
<reference evidence="13 14" key="1">
    <citation type="submission" date="2018-06" db="EMBL/GenBank/DDBJ databases">
        <title>Genomic Encyclopedia of Type Strains, Phase IV (KMG-IV): sequencing the most valuable type-strain genomes for metagenomic binning, comparative biology and taxonomic classification.</title>
        <authorList>
            <person name="Goeker M."/>
        </authorList>
    </citation>
    <scope>NUCLEOTIDE SEQUENCE [LARGE SCALE GENOMIC DNA]</scope>
    <source>
        <strain evidence="13 14">DSM 22112</strain>
    </source>
</reference>
<dbReference type="EMBL" id="QNRX01000004">
    <property type="protein sequence ID" value="RBP67359.1"/>
    <property type="molecule type" value="Genomic_DNA"/>
</dbReference>
<dbReference type="GO" id="GO:0005737">
    <property type="term" value="C:cytoplasm"/>
    <property type="evidence" value="ECO:0007669"/>
    <property type="project" value="UniProtKB-SubCell"/>
</dbReference>
<evidence type="ECO:0000313" key="14">
    <source>
        <dbReference type="Proteomes" id="UP000253490"/>
    </source>
</evidence>
<dbReference type="CDD" id="cd10027">
    <property type="entry name" value="UDG-F1-like"/>
    <property type="match status" value="1"/>
</dbReference>
<evidence type="ECO:0000256" key="1">
    <source>
        <dbReference type="ARBA" id="ARBA00001400"/>
    </source>
</evidence>
<comment type="caution">
    <text evidence="13">The sequence shown here is derived from an EMBL/GenBank/DDBJ whole genome shotgun (WGS) entry which is preliminary data.</text>
</comment>
<dbReference type="PROSITE" id="PS00130">
    <property type="entry name" value="U_DNA_GLYCOSYLASE"/>
    <property type="match status" value="1"/>
</dbReference>
<dbReference type="InterPro" id="IPR002043">
    <property type="entry name" value="UDG_fam1"/>
</dbReference>
<evidence type="ECO:0000256" key="2">
    <source>
        <dbReference type="ARBA" id="ARBA00002631"/>
    </source>
</evidence>
<dbReference type="NCBIfam" id="TIGR00628">
    <property type="entry name" value="ung"/>
    <property type="match status" value="1"/>
</dbReference>
<protein>
    <recommendedName>
        <fullName evidence="5 9">Uracil-DNA glycosylase</fullName>
        <shortName evidence="9">UDG</shortName>
        <ecNumber evidence="4 9">3.2.2.27</ecNumber>
    </recommendedName>
</protein>
<dbReference type="InterPro" id="IPR018085">
    <property type="entry name" value="Ura-DNA_Glyclase_AS"/>
</dbReference>
<proteinExistence type="inferred from homology"/>
<dbReference type="GO" id="GO:0097510">
    <property type="term" value="P:base-excision repair, AP site formation via deaminated base removal"/>
    <property type="evidence" value="ECO:0007669"/>
    <property type="project" value="TreeGrafter"/>
</dbReference>
<evidence type="ECO:0000256" key="5">
    <source>
        <dbReference type="ARBA" id="ARBA00018429"/>
    </source>
</evidence>
<dbReference type="InterPro" id="IPR036895">
    <property type="entry name" value="Uracil-DNA_glycosylase-like_sf"/>
</dbReference>
<feature type="domain" description="Uracil-DNA glycosylase-like" evidence="12">
    <location>
        <begin position="50"/>
        <end position="210"/>
    </location>
</feature>
<evidence type="ECO:0000256" key="10">
    <source>
        <dbReference type="PROSITE-ProRule" id="PRU10072"/>
    </source>
</evidence>
<accession>A0A366ID53</accession>
<gene>
    <name evidence="9" type="primary">ung</name>
    <name evidence="13" type="ORF">DES36_10458</name>
</gene>
<name>A0A366ID53_9FIRM</name>
<dbReference type="OrthoDB" id="9804372at2"/>
<keyword evidence="14" id="KW-1185">Reference proteome</keyword>
<dbReference type="SUPFAM" id="SSF52141">
    <property type="entry name" value="Uracil-DNA glycosylase-like"/>
    <property type="match status" value="1"/>
</dbReference>
<evidence type="ECO:0000259" key="12">
    <source>
        <dbReference type="SMART" id="SM00986"/>
    </source>
</evidence>
<dbReference type="SMART" id="SM00987">
    <property type="entry name" value="UreE_C"/>
    <property type="match status" value="1"/>
</dbReference>
<dbReference type="RefSeq" id="WP_113919923.1">
    <property type="nucleotide sequence ID" value="NZ_QNRX01000004.1"/>
</dbReference>
<evidence type="ECO:0000256" key="9">
    <source>
        <dbReference type="HAMAP-Rule" id="MF_00148"/>
    </source>
</evidence>
<dbReference type="NCBIfam" id="NF003589">
    <property type="entry name" value="PRK05254.1-2"/>
    <property type="match status" value="1"/>
</dbReference>
<comment type="subcellular location">
    <subcellularLocation>
        <location evidence="9">Cytoplasm</location>
    </subcellularLocation>
</comment>
<dbReference type="FunFam" id="3.40.470.10:FF:000001">
    <property type="entry name" value="Uracil-DNA glycosylase"/>
    <property type="match status" value="1"/>
</dbReference>
<evidence type="ECO:0000256" key="8">
    <source>
        <dbReference type="ARBA" id="ARBA00023204"/>
    </source>
</evidence>
<comment type="catalytic activity">
    <reaction evidence="1 9 11">
        <text>Hydrolyzes single-stranded DNA or mismatched double-stranded DNA and polynucleotides, releasing free uracil.</text>
        <dbReference type="EC" id="3.2.2.27"/>
    </reaction>
</comment>
<keyword evidence="7 9" id="KW-0378">Hydrolase</keyword>
<feature type="active site" description="Proton acceptor" evidence="9 10">
    <location>
        <position position="65"/>
    </location>
</feature>
<dbReference type="InterPro" id="IPR005122">
    <property type="entry name" value="Uracil-DNA_glycosylase-like"/>
</dbReference>
<dbReference type="Gene3D" id="3.40.470.10">
    <property type="entry name" value="Uracil-DNA glycosylase-like domain"/>
    <property type="match status" value="1"/>
</dbReference>
<evidence type="ECO:0000256" key="4">
    <source>
        <dbReference type="ARBA" id="ARBA00012030"/>
    </source>
</evidence>
<dbReference type="NCBIfam" id="NF003592">
    <property type="entry name" value="PRK05254.1-5"/>
    <property type="match status" value="1"/>
</dbReference>
<dbReference type="NCBIfam" id="NF003588">
    <property type="entry name" value="PRK05254.1-1"/>
    <property type="match status" value="1"/>
</dbReference>
<dbReference type="NCBIfam" id="NF003591">
    <property type="entry name" value="PRK05254.1-4"/>
    <property type="match status" value="1"/>
</dbReference>
<dbReference type="HAMAP" id="MF_00148">
    <property type="entry name" value="UDG"/>
    <property type="match status" value="1"/>
</dbReference>
<dbReference type="AlphaFoldDB" id="A0A366ID53"/>
<dbReference type="PANTHER" id="PTHR11264:SF0">
    <property type="entry name" value="URACIL-DNA GLYCOSYLASE"/>
    <property type="match status" value="1"/>
</dbReference>
<evidence type="ECO:0000256" key="11">
    <source>
        <dbReference type="RuleBase" id="RU003780"/>
    </source>
</evidence>
<evidence type="ECO:0000256" key="6">
    <source>
        <dbReference type="ARBA" id="ARBA00022763"/>
    </source>
</evidence>
<dbReference type="PANTHER" id="PTHR11264">
    <property type="entry name" value="URACIL-DNA GLYCOSYLASE"/>
    <property type="match status" value="1"/>
</dbReference>
<comment type="function">
    <text evidence="2 9 11">Excises uracil residues from the DNA which can arise as a result of misincorporation of dUMP residues by DNA polymerase or due to deamination of cytosine.</text>
</comment>
<dbReference type="SMART" id="SM00986">
    <property type="entry name" value="UDG"/>
    <property type="match status" value="1"/>
</dbReference>
<dbReference type="GO" id="GO:0004844">
    <property type="term" value="F:uracil DNA N-glycosylase activity"/>
    <property type="evidence" value="ECO:0007669"/>
    <property type="project" value="UniProtKB-UniRule"/>
</dbReference>
<dbReference type="Pfam" id="PF03167">
    <property type="entry name" value="UDG"/>
    <property type="match status" value="1"/>
</dbReference>
<keyword evidence="9" id="KW-0963">Cytoplasm</keyword>
<dbReference type="EC" id="3.2.2.27" evidence="4 9"/>